<reference evidence="6 7" key="2">
    <citation type="submission" date="2021-08" db="EMBL/GenBank/DDBJ databases">
        <title>Rheinheimera aquimaris sp. nov., isolated from seawater of the East Sea in Korea.</title>
        <authorList>
            <person name="Kim K.H."/>
            <person name="Wenting R."/>
            <person name="Kim K.R."/>
            <person name="Jeon C.O."/>
        </authorList>
    </citation>
    <scope>NUCLEOTIDE SEQUENCE [LARGE SCALE GENOMIC DNA]</scope>
    <source>
        <strain evidence="6 7">MA-13</strain>
    </source>
</reference>
<dbReference type="InterPro" id="IPR013815">
    <property type="entry name" value="ATP_grasp_subdomain_1"/>
</dbReference>
<dbReference type="RefSeq" id="WP_205310153.1">
    <property type="nucleotide sequence ID" value="NZ_JAERPS020000001.1"/>
</dbReference>
<dbReference type="PANTHER" id="PTHR43585:SF2">
    <property type="entry name" value="ATP-GRASP ENZYME FSQD"/>
    <property type="match status" value="1"/>
</dbReference>
<dbReference type="Gene3D" id="3.30.1490.20">
    <property type="entry name" value="ATP-grasp fold, A domain"/>
    <property type="match status" value="1"/>
</dbReference>
<keyword evidence="7" id="KW-1185">Reference proteome</keyword>
<dbReference type="Gene3D" id="3.40.50.20">
    <property type="match status" value="1"/>
</dbReference>
<keyword evidence="1" id="KW-0436">Ligase</keyword>
<keyword evidence="3 4" id="KW-0067">ATP-binding</keyword>
<evidence type="ECO:0000313" key="6">
    <source>
        <dbReference type="EMBL" id="MBZ9610308.1"/>
    </source>
</evidence>
<gene>
    <name evidence="6" type="ORF">I4W93_001740</name>
</gene>
<dbReference type="SUPFAM" id="SSF56059">
    <property type="entry name" value="Glutathione synthetase ATP-binding domain-like"/>
    <property type="match status" value="1"/>
</dbReference>
<dbReference type="InterPro" id="IPR003806">
    <property type="entry name" value="ATP-grasp_PylC-type"/>
</dbReference>
<dbReference type="EMBL" id="JAERPS020000001">
    <property type="protein sequence ID" value="MBZ9610308.1"/>
    <property type="molecule type" value="Genomic_DNA"/>
</dbReference>
<evidence type="ECO:0000256" key="1">
    <source>
        <dbReference type="ARBA" id="ARBA00022598"/>
    </source>
</evidence>
<sequence length="336" mass="37667">MHLLLTSVGRRSYLVDYFRQTFNPQRLIHVCNSETTPAFEHADGHFIAPLIYDSSYTDALITYCKHHNISYVLSLFDIDLLILSQQQQRFTDAGITLILAPAHSVEKCNDKWATHQLLQQLGIGSPYTVLSLEQAKQAIVQNELQYPLIIKPRWGMASIGVYIADNEAELQVFYDKCNKDIAATHLKYESERTMDAAVLIQQKLQGQEYGIDVVNSLSQQYLGCVAKQKVRMRAGETDLGLTADPQPFAELARSLSAVIAHKGILSVDCFTCEDGLYVTELNCRISGHYPVSHLAGFDYPALLKQDIETNGKQLSAVSYDIGCYVFKELVPVRVKA</sequence>
<dbReference type="PROSITE" id="PS50975">
    <property type="entry name" value="ATP_GRASP"/>
    <property type="match status" value="1"/>
</dbReference>
<evidence type="ECO:0000313" key="7">
    <source>
        <dbReference type="Proteomes" id="UP000663814"/>
    </source>
</evidence>
<comment type="caution">
    <text evidence="6">The sequence shown here is derived from an EMBL/GenBank/DDBJ whole genome shotgun (WGS) entry which is preliminary data.</text>
</comment>
<keyword evidence="2 4" id="KW-0547">Nucleotide-binding</keyword>
<organism evidence="6 7">
    <name type="scientific">Rheinheimera maricola</name>
    <dbReference type="NCBI Taxonomy" id="2793282"/>
    <lineage>
        <taxon>Bacteria</taxon>
        <taxon>Pseudomonadati</taxon>
        <taxon>Pseudomonadota</taxon>
        <taxon>Gammaproteobacteria</taxon>
        <taxon>Chromatiales</taxon>
        <taxon>Chromatiaceae</taxon>
        <taxon>Rheinheimera</taxon>
    </lineage>
</organism>
<reference evidence="6 7" key="1">
    <citation type="submission" date="2020-12" db="EMBL/GenBank/DDBJ databases">
        <authorList>
            <person name="Ruan W."/>
            <person name="Khan S.A."/>
            <person name="Jeon C.O."/>
        </authorList>
    </citation>
    <scope>NUCLEOTIDE SEQUENCE [LARGE SCALE GENOMIC DNA]</scope>
    <source>
        <strain evidence="6 7">MA-13</strain>
    </source>
</reference>
<dbReference type="InterPro" id="IPR048764">
    <property type="entry name" value="PylC_N"/>
</dbReference>
<evidence type="ECO:0000256" key="3">
    <source>
        <dbReference type="ARBA" id="ARBA00022840"/>
    </source>
</evidence>
<evidence type="ECO:0000259" key="5">
    <source>
        <dbReference type="PROSITE" id="PS50975"/>
    </source>
</evidence>
<dbReference type="PANTHER" id="PTHR43585">
    <property type="entry name" value="FUMIPYRROLE BIOSYNTHESIS PROTEIN C"/>
    <property type="match status" value="1"/>
</dbReference>
<name>A0ABS7X420_9GAMM</name>
<feature type="domain" description="ATP-grasp" evidence="5">
    <location>
        <begin position="115"/>
        <end position="308"/>
    </location>
</feature>
<accession>A0ABS7X420</accession>
<dbReference type="InterPro" id="IPR052032">
    <property type="entry name" value="ATP-dep_AA_Ligase"/>
</dbReference>
<dbReference type="Pfam" id="PF21360">
    <property type="entry name" value="PylC-like_N"/>
    <property type="match status" value="1"/>
</dbReference>
<dbReference type="Proteomes" id="UP000663814">
    <property type="component" value="Unassembled WGS sequence"/>
</dbReference>
<dbReference type="Gene3D" id="3.30.470.20">
    <property type="entry name" value="ATP-grasp fold, B domain"/>
    <property type="match status" value="1"/>
</dbReference>
<evidence type="ECO:0000256" key="4">
    <source>
        <dbReference type="PROSITE-ProRule" id="PRU00409"/>
    </source>
</evidence>
<dbReference type="InterPro" id="IPR011761">
    <property type="entry name" value="ATP-grasp"/>
</dbReference>
<proteinExistence type="predicted"/>
<evidence type="ECO:0000256" key="2">
    <source>
        <dbReference type="ARBA" id="ARBA00022741"/>
    </source>
</evidence>
<protein>
    <submittedName>
        <fullName evidence="6">ATP-grasp domain-containing protein</fullName>
    </submittedName>
</protein>
<dbReference type="Pfam" id="PF02655">
    <property type="entry name" value="ATP-grasp_3"/>
    <property type="match status" value="1"/>
</dbReference>